<feature type="domain" description="Cobalamin-independent methionine synthase MetE C-terminal/archaeal" evidence="4">
    <location>
        <begin position="8"/>
        <end position="361"/>
    </location>
</feature>
<name>Q7M875_WOLSU</name>
<dbReference type="Proteomes" id="UP000000422">
    <property type="component" value="Chromosome"/>
</dbReference>
<keyword evidence="6" id="KW-1185">Reference proteome</keyword>
<dbReference type="STRING" id="273121.WS1831"/>
<dbReference type="GO" id="GO:0009086">
    <property type="term" value="P:methionine biosynthetic process"/>
    <property type="evidence" value="ECO:0007669"/>
    <property type="project" value="InterPro"/>
</dbReference>
<gene>
    <name evidence="5" type="primary">metE</name>
    <name evidence="5" type="ordered locus">WS1831</name>
</gene>
<dbReference type="PANTHER" id="PTHR30519">
    <property type="entry name" value="5-METHYLTETRAHYDROPTEROYLTRIGLUTAMATE--HOMOCYSTEINE METHYLTRANSFERASE"/>
    <property type="match status" value="1"/>
</dbReference>
<dbReference type="RefSeq" id="WP_011139628.1">
    <property type="nucleotide sequence ID" value="NC_005090.1"/>
</dbReference>
<dbReference type="SUPFAM" id="SSF51726">
    <property type="entry name" value="UROD/MetE-like"/>
    <property type="match status" value="1"/>
</dbReference>
<dbReference type="KEGG" id="wsu:WS1831"/>
<dbReference type="eggNOG" id="COG0620">
    <property type="taxonomic scope" value="Bacteria"/>
</dbReference>
<protein>
    <submittedName>
        <fullName evidence="5">5-METHYLTETRAHYDROPTEROYLTRIGLUTAMATE--HOMOCYSTEI NE METHYLTRANSFERASE (METHIONINE SYNTHASE, VITAMIN-B12 INDEPENDENT ISOZYME)(COBALAMIN-INDEPENDENT METHIONINE SYNTHASE)</fullName>
        <ecNumber evidence="5">2.1.1.14</ecNumber>
    </submittedName>
</protein>
<sequence>MQPSLPLFPISLIGSWPRESEILKYLHRHQEDERFRELIKNQSAKVVKIQEECGVDILTSGELSRDNYCSFVASKLSGVTLMSMVEMLDFIEDKEAFEEILTKLDVPGFSIKNAICTDKVRHDQNLVLDELSLLQSLTQKPLKMTLPGPYLLTRSMWLPALSGKHYASKEELGHDVVTMLKQEIDALASQGVYMIQLDEPVLTEVVFTQGKPRSFMCAALSERKDPTEELEFATQLIQEVISHINQRGVRSALHVCRGNWSSDEATLLSGPYTPLIPVFEASGASVLHLEFSTPRAGEIASLFKNSTLSEKIILGLGVLNPRTPEVERVEEIVSRVKEALRYLPKEKIWLNPDCGFATFSNRPVNVQMIIESKLTALHQAALELRGAHA</sequence>
<comment type="cofactor">
    <cofactor evidence="1">
        <name>Zn(2+)</name>
        <dbReference type="ChEBI" id="CHEBI:29105"/>
    </cofactor>
</comment>
<evidence type="ECO:0000256" key="1">
    <source>
        <dbReference type="ARBA" id="ARBA00001947"/>
    </source>
</evidence>
<dbReference type="GO" id="GO:0003871">
    <property type="term" value="F:5-methyltetrahydropteroyltriglutamate-homocysteine S-methyltransferase activity"/>
    <property type="evidence" value="ECO:0007669"/>
    <property type="project" value="UniProtKB-EC"/>
</dbReference>
<dbReference type="Gene3D" id="3.20.20.210">
    <property type="match status" value="1"/>
</dbReference>
<dbReference type="InterPro" id="IPR002629">
    <property type="entry name" value="Met_Synth_C/arc"/>
</dbReference>
<proteinExistence type="predicted"/>
<dbReference type="Pfam" id="PF01717">
    <property type="entry name" value="Meth_synt_2"/>
    <property type="match status" value="1"/>
</dbReference>
<keyword evidence="2" id="KW-0479">Metal-binding</keyword>
<evidence type="ECO:0000256" key="2">
    <source>
        <dbReference type="ARBA" id="ARBA00022723"/>
    </source>
</evidence>
<dbReference type="EMBL" id="BX571661">
    <property type="protein sequence ID" value="CAE10845.1"/>
    <property type="molecule type" value="Genomic_DNA"/>
</dbReference>
<dbReference type="GO" id="GO:0008270">
    <property type="term" value="F:zinc ion binding"/>
    <property type="evidence" value="ECO:0007669"/>
    <property type="project" value="InterPro"/>
</dbReference>
<organism evidence="6">
    <name type="scientific">Wolinella succinogenes (strain ATCC 29543 / DSM 1740 / CCUG 13145 / JCM 31913 / LMG 7466 / NCTC 11488 / FDC 602W)</name>
    <name type="common">Vibrio succinogenes</name>
    <dbReference type="NCBI Taxonomy" id="273121"/>
    <lineage>
        <taxon>Bacteria</taxon>
        <taxon>Pseudomonadati</taxon>
        <taxon>Campylobacterota</taxon>
        <taxon>Epsilonproteobacteria</taxon>
        <taxon>Campylobacterales</taxon>
        <taxon>Helicobacteraceae</taxon>
        <taxon>Wolinella</taxon>
    </lineage>
</organism>
<keyword evidence="3" id="KW-0862">Zinc</keyword>
<reference evidence="5 6" key="1">
    <citation type="journal article" date="2003" name="Proc. Natl. Acad. Sci. U.S.A.">
        <title>Complete genome sequence and analysis of Wolinella succinogenes.</title>
        <authorList>
            <person name="Baar C."/>
            <person name="Eppinger M."/>
            <person name="Raddatz G."/>
            <person name="Simon JM."/>
            <person name="Lanz C."/>
            <person name="Klimmek O."/>
            <person name="Nandakumar R."/>
            <person name="Gross R."/>
            <person name="Rosinus A."/>
            <person name="Keller H."/>
            <person name="Jagtap P."/>
            <person name="Linke B."/>
            <person name="Meyer F."/>
            <person name="Lederer H."/>
            <person name="Schuster S.C."/>
        </authorList>
    </citation>
    <scope>NUCLEOTIDE SEQUENCE [LARGE SCALE GENOMIC DNA]</scope>
    <source>
        <strain evidence="6">ATCC 29543 / DSM 1740 / CCUG 13145 / JCM 31913 / LMG 7466 / NCTC 11488 / FDC 602W</strain>
    </source>
</reference>
<dbReference type="HOGENOM" id="CLU_040013_0_0_7"/>
<dbReference type="CDD" id="cd03311">
    <property type="entry name" value="CIMS_C_terminal_like"/>
    <property type="match status" value="1"/>
</dbReference>
<evidence type="ECO:0000313" key="6">
    <source>
        <dbReference type="Proteomes" id="UP000000422"/>
    </source>
</evidence>
<evidence type="ECO:0000259" key="4">
    <source>
        <dbReference type="Pfam" id="PF01717"/>
    </source>
</evidence>
<accession>Q7M875</accession>
<dbReference type="GO" id="GO:0032259">
    <property type="term" value="P:methylation"/>
    <property type="evidence" value="ECO:0007669"/>
    <property type="project" value="UniProtKB-KW"/>
</dbReference>
<dbReference type="EC" id="2.1.1.14" evidence="5"/>
<keyword evidence="5" id="KW-0489">Methyltransferase</keyword>
<evidence type="ECO:0000256" key="3">
    <source>
        <dbReference type="ARBA" id="ARBA00022833"/>
    </source>
</evidence>
<evidence type="ECO:0000313" key="5">
    <source>
        <dbReference type="EMBL" id="CAE10845.1"/>
    </source>
</evidence>
<keyword evidence="5" id="KW-0808">Transferase</keyword>
<dbReference type="InterPro" id="IPR038071">
    <property type="entry name" value="UROD/MetE-like_sf"/>
</dbReference>
<dbReference type="AlphaFoldDB" id="Q7M875"/>